<comment type="similarity">
    <text evidence="1">Belongs to the sigma-70 factor family. ECF subfamily.</text>
</comment>
<evidence type="ECO:0000256" key="5">
    <source>
        <dbReference type="ARBA" id="ARBA00023163"/>
    </source>
</evidence>
<dbReference type="Proteomes" id="UP000019678">
    <property type="component" value="Unassembled WGS sequence"/>
</dbReference>
<dbReference type="GO" id="GO:0016987">
    <property type="term" value="F:sigma factor activity"/>
    <property type="evidence" value="ECO:0007669"/>
    <property type="project" value="UniProtKB-KW"/>
</dbReference>
<evidence type="ECO:0000313" key="7">
    <source>
        <dbReference type="EMBL" id="EYF08282.1"/>
    </source>
</evidence>
<dbReference type="InterPro" id="IPR036388">
    <property type="entry name" value="WH-like_DNA-bd_sf"/>
</dbReference>
<dbReference type="InterPro" id="IPR013324">
    <property type="entry name" value="RNA_pol_sigma_r3/r4-like"/>
</dbReference>
<evidence type="ECO:0000256" key="1">
    <source>
        <dbReference type="ARBA" id="ARBA00010641"/>
    </source>
</evidence>
<dbReference type="EMBL" id="ASRX01000005">
    <property type="protein sequence ID" value="EYF08282.1"/>
    <property type="molecule type" value="Genomic_DNA"/>
</dbReference>
<comment type="caution">
    <text evidence="7">The sequence shown here is derived from an EMBL/GenBank/DDBJ whole genome shotgun (WGS) entry which is preliminary data.</text>
</comment>
<dbReference type="Gene3D" id="1.10.10.10">
    <property type="entry name" value="Winged helix-like DNA-binding domain superfamily/Winged helix DNA-binding domain"/>
    <property type="match status" value="1"/>
</dbReference>
<dbReference type="Gene3D" id="1.10.1740.10">
    <property type="match status" value="1"/>
</dbReference>
<evidence type="ECO:0000313" key="8">
    <source>
        <dbReference type="Proteomes" id="UP000019678"/>
    </source>
</evidence>
<reference evidence="7 8" key="1">
    <citation type="submission" date="2013-05" db="EMBL/GenBank/DDBJ databases">
        <title>Genome assembly of Chondromyces apiculatus DSM 436.</title>
        <authorList>
            <person name="Sharma G."/>
            <person name="Khatri I."/>
            <person name="Kaur C."/>
            <person name="Mayilraj S."/>
            <person name="Subramanian S."/>
        </authorList>
    </citation>
    <scope>NUCLEOTIDE SEQUENCE [LARGE SCALE GENOMIC DNA]</scope>
    <source>
        <strain evidence="7 8">DSM 436</strain>
    </source>
</reference>
<dbReference type="PANTHER" id="PTHR43133:SF8">
    <property type="entry name" value="RNA POLYMERASE SIGMA FACTOR HI_1459-RELATED"/>
    <property type="match status" value="1"/>
</dbReference>
<keyword evidence="3" id="KW-0731">Sigma factor</keyword>
<dbReference type="AlphaFoldDB" id="A0A017TH75"/>
<dbReference type="eggNOG" id="COG1595">
    <property type="taxonomic scope" value="Bacteria"/>
</dbReference>
<dbReference type="Pfam" id="PF08281">
    <property type="entry name" value="Sigma70_r4_2"/>
    <property type="match status" value="1"/>
</dbReference>
<dbReference type="InterPro" id="IPR014284">
    <property type="entry name" value="RNA_pol_sigma-70_dom"/>
</dbReference>
<dbReference type="CDD" id="cd06171">
    <property type="entry name" value="Sigma70_r4"/>
    <property type="match status" value="1"/>
</dbReference>
<keyword evidence="2" id="KW-0805">Transcription regulation</keyword>
<gene>
    <name evidence="7" type="ORF">CAP_6043</name>
</gene>
<feature type="domain" description="RNA polymerase sigma factor 70 region 4 type 2" evidence="6">
    <location>
        <begin position="130"/>
        <end position="176"/>
    </location>
</feature>
<dbReference type="NCBIfam" id="TIGR02937">
    <property type="entry name" value="sigma70-ECF"/>
    <property type="match status" value="1"/>
</dbReference>
<dbReference type="InterPro" id="IPR013325">
    <property type="entry name" value="RNA_pol_sigma_r2"/>
</dbReference>
<sequence length="194" mass="22321">MIRARRRADVAHTRPAVYLDEAPILKLRPFVRAVLRAQGVPTRDRDDVCQEIMVAAWTAMTEGRFRPPEAQPIGEALQAWLFGITWRQASHYRQRAWRRREVIVSDPYAMTAAAPWIPHVPAPDGRAAAREMLAALDEIPERMREVLLLRYLEGFDTVEIAEILGIPVPTVSSRLKYGVRRFTTAVQRWRKLRS</sequence>
<dbReference type="STRING" id="1192034.CAP_6043"/>
<name>A0A017TH75_9BACT</name>
<dbReference type="GO" id="GO:0003677">
    <property type="term" value="F:DNA binding"/>
    <property type="evidence" value="ECO:0007669"/>
    <property type="project" value="UniProtKB-KW"/>
</dbReference>
<dbReference type="InterPro" id="IPR039425">
    <property type="entry name" value="RNA_pol_sigma-70-like"/>
</dbReference>
<proteinExistence type="inferred from homology"/>
<accession>A0A017TH75</accession>
<evidence type="ECO:0000256" key="3">
    <source>
        <dbReference type="ARBA" id="ARBA00023082"/>
    </source>
</evidence>
<evidence type="ECO:0000256" key="4">
    <source>
        <dbReference type="ARBA" id="ARBA00023125"/>
    </source>
</evidence>
<protein>
    <recommendedName>
        <fullName evidence="6">RNA polymerase sigma factor 70 region 4 type 2 domain-containing protein</fullName>
    </recommendedName>
</protein>
<dbReference type="PANTHER" id="PTHR43133">
    <property type="entry name" value="RNA POLYMERASE ECF-TYPE SIGMA FACTO"/>
    <property type="match status" value="1"/>
</dbReference>
<dbReference type="SUPFAM" id="SSF88946">
    <property type="entry name" value="Sigma2 domain of RNA polymerase sigma factors"/>
    <property type="match status" value="1"/>
</dbReference>
<dbReference type="SUPFAM" id="SSF88659">
    <property type="entry name" value="Sigma3 and sigma4 domains of RNA polymerase sigma factors"/>
    <property type="match status" value="1"/>
</dbReference>
<keyword evidence="4" id="KW-0238">DNA-binding</keyword>
<dbReference type="RefSeq" id="WP_052374117.1">
    <property type="nucleotide sequence ID" value="NZ_ASRX01000005.1"/>
</dbReference>
<evidence type="ECO:0000256" key="2">
    <source>
        <dbReference type="ARBA" id="ARBA00023015"/>
    </source>
</evidence>
<dbReference type="InterPro" id="IPR013249">
    <property type="entry name" value="RNA_pol_sigma70_r4_t2"/>
</dbReference>
<organism evidence="7 8">
    <name type="scientific">Chondromyces apiculatus DSM 436</name>
    <dbReference type="NCBI Taxonomy" id="1192034"/>
    <lineage>
        <taxon>Bacteria</taxon>
        <taxon>Pseudomonadati</taxon>
        <taxon>Myxococcota</taxon>
        <taxon>Polyangia</taxon>
        <taxon>Polyangiales</taxon>
        <taxon>Polyangiaceae</taxon>
        <taxon>Chondromyces</taxon>
    </lineage>
</organism>
<keyword evidence="8" id="KW-1185">Reference proteome</keyword>
<evidence type="ECO:0000259" key="6">
    <source>
        <dbReference type="Pfam" id="PF08281"/>
    </source>
</evidence>
<dbReference type="GO" id="GO:0006352">
    <property type="term" value="P:DNA-templated transcription initiation"/>
    <property type="evidence" value="ECO:0007669"/>
    <property type="project" value="InterPro"/>
</dbReference>
<keyword evidence="5" id="KW-0804">Transcription</keyword>